<protein>
    <submittedName>
        <fullName evidence="3">Uncharacterized protein</fullName>
    </submittedName>
</protein>
<evidence type="ECO:0000313" key="3">
    <source>
        <dbReference type="EMBL" id="SFG05380.1"/>
    </source>
</evidence>
<evidence type="ECO:0000313" key="2">
    <source>
        <dbReference type="EMBL" id="NYH85428.1"/>
    </source>
</evidence>
<accession>A0A1I2NQV4</accession>
<dbReference type="Proteomes" id="UP000533017">
    <property type="component" value="Unassembled WGS sequence"/>
</dbReference>
<evidence type="ECO:0000256" key="1">
    <source>
        <dbReference type="SAM" id="MobiDB-lite"/>
    </source>
</evidence>
<dbReference type="Proteomes" id="UP000199052">
    <property type="component" value="Unassembled WGS sequence"/>
</dbReference>
<reference evidence="3 4" key="1">
    <citation type="submission" date="2016-10" db="EMBL/GenBank/DDBJ databases">
        <authorList>
            <person name="de Groot N.N."/>
        </authorList>
    </citation>
    <scope>NUCLEOTIDE SEQUENCE [LARGE SCALE GENOMIC DNA]</scope>
    <source>
        <strain evidence="3 4">CPCC 202808</strain>
    </source>
</reference>
<dbReference type="STRING" id="504797.SAMN05421678_103465"/>
<proteinExistence type="predicted"/>
<sequence length="48" mass="5274">MRIQGIDVAVVAFSSVVTAAGSHGQRSLPERWTKASKQPKLMLQYSSR</sequence>
<evidence type="ECO:0000313" key="5">
    <source>
        <dbReference type="Proteomes" id="UP000533017"/>
    </source>
</evidence>
<gene>
    <name evidence="2" type="ORF">FHR37_004279</name>
    <name evidence="3" type="ORF">SAMN05421678_103465</name>
</gene>
<organism evidence="3 4">
    <name type="scientific">Actinopolymorpha cephalotaxi</name>
    <dbReference type="NCBI Taxonomy" id="504797"/>
    <lineage>
        <taxon>Bacteria</taxon>
        <taxon>Bacillati</taxon>
        <taxon>Actinomycetota</taxon>
        <taxon>Actinomycetes</taxon>
        <taxon>Propionibacteriales</taxon>
        <taxon>Actinopolymorphaceae</taxon>
        <taxon>Actinopolymorpha</taxon>
    </lineage>
</organism>
<evidence type="ECO:0000313" key="4">
    <source>
        <dbReference type="Proteomes" id="UP000199052"/>
    </source>
</evidence>
<keyword evidence="5" id="KW-1185">Reference proteome</keyword>
<dbReference type="EMBL" id="JACBZA010000001">
    <property type="protein sequence ID" value="NYH85428.1"/>
    <property type="molecule type" value="Genomic_DNA"/>
</dbReference>
<dbReference type="AlphaFoldDB" id="A0A1I2NQV4"/>
<reference evidence="2 5" key="2">
    <citation type="submission" date="2020-07" db="EMBL/GenBank/DDBJ databases">
        <title>Sequencing the genomes of 1000 actinobacteria strains.</title>
        <authorList>
            <person name="Klenk H.-P."/>
        </authorList>
    </citation>
    <scope>NUCLEOTIDE SEQUENCE [LARGE SCALE GENOMIC DNA]</scope>
    <source>
        <strain evidence="2 5">DSM 45117</strain>
    </source>
</reference>
<name>A0A1I2NQV4_9ACTN</name>
<dbReference type="EMBL" id="FOOI01000003">
    <property type="protein sequence ID" value="SFG05380.1"/>
    <property type="molecule type" value="Genomic_DNA"/>
</dbReference>
<feature type="region of interest" description="Disordered" evidence="1">
    <location>
        <begin position="24"/>
        <end position="48"/>
    </location>
</feature>